<feature type="chain" id="PRO_5022846722" description="Chemosensory protein" evidence="1">
    <location>
        <begin position="22"/>
        <end position="127"/>
    </location>
</feature>
<sequence>MKTLTITTLLTITMTLTTTLASPQRPGTGINLRLSDIVREMRDKSEVERQVACIVGQGRCNERGRQLKNFIPSLSTGVRCFRCSRDEERKLKLIVSTLQTRYPVCWHVIVSVLERKMSPAPRVRGCA</sequence>
<proteinExistence type="predicted"/>
<dbReference type="AlphaFoldDB" id="A0A5B7KN88"/>
<organism evidence="2 3">
    <name type="scientific">Portunus trituberculatus</name>
    <name type="common">Swimming crab</name>
    <name type="synonym">Neptunus trituberculatus</name>
    <dbReference type="NCBI Taxonomy" id="210409"/>
    <lineage>
        <taxon>Eukaryota</taxon>
        <taxon>Metazoa</taxon>
        <taxon>Ecdysozoa</taxon>
        <taxon>Arthropoda</taxon>
        <taxon>Crustacea</taxon>
        <taxon>Multicrustacea</taxon>
        <taxon>Malacostraca</taxon>
        <taxon>Eumalacostraca</taxon>
        <taxon>Eucarida</taxon>
        <taxon>Decapoda</taxon>
        <taxon>Pleocyemata</taxon>
        <taxon>Brachyura</taxon>
        <taxon>Eubrachyura</taxon>
        <taxon>Portunoidea</taxon>
        <taxon>Portunidae</taxon>
        <taxon>Portuninae</taxon>
        <taxon>Portunus</taxon>
    </lineage>
</organism>
<feature type="signal peptide" evidence="1">
    <location>
        <begin position="1"/>
        <end position="21"/>
    </location>
</feature>
<comment type="caution">
    <text evidence="2">The sequence shown here is derived from an EMBL/GenBank/DDBJ whole genome shotgun (WGS) entry which is preliminary data.</text>
</comment>
<keyword evidence="1" id="KW-0732">Signal</keyword>
<accession>A0A5B7KN88</accession>
<gene>
    <name evidence="2" type="ORF">E2C01_102627</name>
</gene>
<evidence type="ECO:0000313" key="3">
    <source>
        <dbReference type="Proteomes" id="UP000324222"/>
    </source>
</evidence>
<name>A0A5B7KN88_PORTR</name>
<evidence type="ECO:0000313" key="2">
    <source>
        <dbReference type="EMBL" id="MPD06799.1"/>
    </source>
</evidence>
<keyword evidence="3" id="KW-1185">Reference proteome</keyword>
<dbReference type="SUPFAM" id="SSF100910">
    <property type="entry name" value="Chemosensory protein Csp2"/>
    <property type="match status" value="1"/>
</dbReference>
<dbReference type="Gene3D" id="1.10.2080.10">
    <property type="entry name" value="Insect odorant-binding protein A10/Ejaculatory bulb-specific protein 3"/>
    <property type="match status" value="1"/>
</dbReference>
<dbReference type="InterPro" id="IPR005055">
    <property type="entry name" value="A10/PebIII"/>
</dbReference>
<dbReference type="EMBL" id="VSRR010153041">
    <property type="protein sequence ID" value="MPD06799.1"/>
    <property type="molecule type" value="Genomic_DNA"/>
</dbReference>
<evidence type="ECO:0008006" key="4">
    <source>
        <dbReference type="Google" id="ProtNLM"/>
    </source>
</evidence>
<protein>
    <recommendedName>
        <fullName evidence="4">Chemosensory protein</fullName>
    </recommendedName>
</protein>
<dbReference type="Proteomes" id="UP000324222">
    <property type="component" value="Unassembled WGS sequence"/>
</dbReference>
<reference evidence="2 3" key="1">
    <citation type="submission" date="2019-05" db="EMBL/GenBank/DDBJ databases">
        <title>Another draft genome of Portunus trituberculatus and its Hox gene families provides insights of decapod evolution.</title>
        <authorList>
            <person name="Jeong J.-H."/>
            <person name="Song I."/>
            <person name="Kim S."/>
            <person name="Choi T."/>
            <person name="Kim D."/>
            <person name="Ryu S."/>
            <person name="Kim W."/>
        </authorList>
    </citation>
    <scope>NUCLEOTIDE SEQUENCE [LARGE SCALE GENOMIC DNA]</scope>
    <source>
        <tissue evidence="2">Muscle</tissue>
    </source>
</reference>
<evidence type="ECO:0000256" key="1">
    <source>
        <dbReference type="SAM" id="SignalP"/>
    </source>
</evidence>
<dbReference type="InterPro" id="IPR036682">
    <property type="entry name" value="OS_D_A10/PebIII_sf"/>
</dbReference>
<dbReference type="Pfam" id="PF03392">
    <property type="entry name" value="OS-D"/>
    <property type="match status" value="1"/>
</dbReference>